<dbReference type="PROSITE" id="PS00211">
    <property type="entry name" value="ABC_TRANSPORTER_1"/>
    <property type="match status" value="1"/>
</dbReference>
<dbReference type="CDD" id="cd03220">
    <property type="entry name" value="ABC_KpsT_Wzt"/>
    <property type="match status" value="1"/>
</dbReference>
<dbReference type="Gene3D" id="3.40.50.300">
    <property type="entry name" value="P-loop containing nucleotide triphosphate hydrolases"/>
    <property type="match status" value="1"/>
</dbReference>
<dbReference type="SMART" id="SM00382">
    <property type="entry name" value="AAA"/>
    <property type="match status" value="1"/>
</dbReference>
<dbReference type="InterPro" id="IPR017871">
    <property type="entry name" value="ABC_transporter-like_CS"/>
</dbReference>
<dbReference type="PROSITE" id="PS50893">
    <property type="entry name" value="ABC_TRANSPORTER_2"/>
    <property type="match status" value="1"/>
</dbReference>
<dbReference type="STRING" id="715226.ABI_20090"/>
<sequence>MSDIVEVNGVELSYPIYSIRANSLRNTLANLVIGGKLLKDGQDIIHVQALHNISFTLGEGDRLGVMGHNGAGKSTLLKVIAGIYEPDRGSVKVKGDISCMIDIGLGLDAAHTGRENIFNMGRMRGIARKEIESNMEEIIEFSELGAFIDLPVQTYSAGMRTRLVFSVATTLKPDVLLLDEWIGAGDAAFHDKATNRMNSLLENSRAMVLATHSHGMVKKVCNKLLVLDQGREAYYGSVDGYDASALMQ</sequence>
<dbReference type="InterPro" id="IPR050683">
    <property type="entry name" value="Bact_Polysacc_Export_ATP-bd"/>
</dbReference>
<evidence type="ECO:0000259" key="3">
    <source>
        <dbReference type="PROSITE" id="PS50893"/>
    </source>
</evidence>
<evidence type="ECO:0000313" key="5">
    <source>
        <dbReference type="Proteomes" id="UP000006512"/>
    </source>
</evidence>
<dbReference type="GO" id="GO:0140359">
    <property type="term" value="F:ABC-type transporter activity"/>
    <property type="evidence" value="ECO:0007669"/>
    <property type="project" value="InterPro"/>
</dbReference>
<evidence type="ECO:0000256" key="1">
    <source>
        <dbReference type="ARBA" id="ARBA00022741"/>
    </source>
</evidence>
<organism evidence="4 5">
    <name type="scientific">Asticcacaulis biprosthecium C19</name>
    <dbReference type="NCBI Taxonomy" id="715226"/>
    <lineage>
        <taxon>Bacteria</taxon>
        <taxon>Pseudomonadati</taxon>
        <taxon>Pseudomonadota</taxon>
        <taxon>Alphaproteobacteria</taxon>
        <taxon>Caulobacterales</taxon>
        <taxon>Caulobacteraceae</taxon>
        <taxon>Asticcacaulis</taxon>
    </lineage>
</organism>
<dbReference type="RefSeq" id="WP_006272768.1">
    <property type="nucleotide sequence ID" value="NZ_GL883077.1"/>
</dbReference>
<dbReference type="PANTHER" id="PTHR46743:SF3">
    <property type="entry name" value="ABC-TYPE POLYSACCHARIDE_POLYOL PHOSPHATE TRANSPORT SYSTEM, ATPASE COMPONENT"/>
    <property type="match status" value="1"/>
</dbReference>
<dbReference type="Proteomes" id="UP000006512">
    <property type="component" value="Unassembled WGS sequence"/>
</dbReference>
<dbReference type="InterPro" id="IPR003593">
    <property type="entry name" value="AAA+_ATPase"/>
</dbReference>
<keyword evidence="1" id="KW-0547">Nucleotide-binding</keyword>
<dbReference type="InterPro" id="IPR003439">
    <property type="entry name" value="ABC_transporter-like_ATP-bd"/>
</dbReference>
<proteinExistence type="predicted"/>
<dbReference type="HOGENOM" id="CLU_000604_1_2_5"/>
<keyword evidence="5" id="KW-1185">Reference proteome</keyword>
<dbReference type="EMBL" id="GL883077">
    <property type="protein sequence ID" value="EGF93569.1"/>
    <property type="molecule type" value="Genomic_DNA"/>
</dbReference>
<keyword evidence="2 4" id="KW-0067">ATP-binding</keyword>
<dbReference type="GO" id="GO:0016887">
    <property type="term" value="F:ATP hydrolysis activity"/>
    <property type="evidence" value="ECO:0007669"/>
    <property type="project" value="InterPro"/>
</dbReference>
<dbReference type="PANTHER" id="PTHR46743">
    <property type="entry name" value="TEICHOIC ACIDS EXPORT ATP-BINDING PROTEIN TAGH"/>
    <property type="match status" value="1"/>
</dbReference>
<reference evidence="5" key="1">
    <citation type="submission" date="2011-03" db="EMBL/GenBank/DDBJ databases">
        <title>Draft genome sequence of Brevundimonas diminuta.</title>
        <authorList>
            <person name="Brown P.J.B."/>
            <person name="Buechlein A."/>
            <person name="Hemmerich C."/>
            <person name="Brun Y.V."/>
        </authorList>
    </citation>
    <scope>NUCLEOTIDE SEQUENCE [LARGE SCALE GENOMIC DNA]</scope>
    <source>
        <strain evidence="5">C19</strain>
    </source>
</reference>
<dbReference type="Pfam" id="PF00005">
    <property type="entry name" value="ABC_tran"/>
    <property type="match status" value="1"/>
</dbReference>
<dbReference type="eggNOG" id="COG1134">
    <property type="taxonomic scope" value="Bacteria"/>
</dbReference>
<gene>
    <name evidence="4" type="ORF">ABI_20090</name>
</gene>
<name>F4QLZ7_9CAUL</name>
<dbReference type="AlphaFoldDB" id="F4QLZ7"/>
<feature type="domain" description="ABC transporter" evidence="3">
    <location>
        <begin position="19"/>
        <end position="247"/>
    </location>
</feature>
<dbReference type="InterPro" id="IPR015860">
    <property type="entry name" value="ABC_transpr_TagH-like"/>
</dbReference>
<accession>F4QLZ7</accession>
<dbReference type="SUPFAM" id="SSF52540">
    <property type="entry name" value="P-loop containing nucleoside triphosphate hydrolases"/>
    <property type="match status" value="1"/>
</dbReference>
<dbReference type="InterPro" id="IPR027417">
    <property type="entry name" value="P-loop_NTPase"/>
</dbReference>
<evidence type="ECO:0000256" key="2">
    <source>
        <dbReference type="ARBA" id="ARBA00022840"/>
    </source>
</evidence>
<dbReference type="OrthoDB" id="9778870at2"/>
<dbReference type="GO" id="GO:0005524">
    <property type="term" value="F:ATP binding"/>
    <property type="evidence" value="ECO:0007669"/>
    <property type="project" value="UniProtKB-KW"/>
</dbReference>
<protein>
    <submittedName>
        <fullName evidence="4">O-antigen export system ATP-binding protein rfbE</fullName>
    </submittedName>
</protein>
<dbReference type="GO" id="GO:0016020">
    <property type="term" value="C:membrane"/>
    <property type="evidence" value="ECO:0007669"/>
    <property type="project" value="InterPro"/>
</dbReference>
<evidence type="ECO:0000313" key="4">
    <source>
        <dbReference type="EMBL" id="EGF93569.1"/>
    </source>
</evidence>